<evidence type="ECO:0000259" key="3">
    <source>
        <dbReference type="PROSITE" id="PS50089"/>
    </source>
</evidence>
<keyword evidence="2" id="KW-0812">Transmembrane</keyword>
<feature type="domain" description="RING-type" evidence="3">
    <location>
        <begin position="99"/>
        <end position="142"/>
    </location>
</feature>
<dbReference type="PANTHER" id="PTHR45676">
    <property type="entry name" value="RING-H2 FINGER PROTEIN ATL51-RELATED"/>
    <property type="match status" value="1"/>
</dbReference>
<dbReference type="RefSeq" id="XP_014515403.1">
    <property type="nucleotide sequence ID" value="XM_014659917.2"/>
</dbReference>
<dbReference type="SUPFAM" id="SSF57850">
    <property type="entry name" value="RING/U-box"/>
    <property type="match status" value="1"/>
</dbReference>
<dbReference type="AlphaFoldDB" id="A0A1S3VAM5"/>
<dbReference type="Proteomes" id="UP000087766">
    <property type="component" value="Chromosome 9"/>
</dbReference>
<dbReference type="PROSITE" id="PS50089">
    <property type="entry name" value="ZF_RING_2"/>
    <property type="match status" value="1"/>
</dbReference>
<dbReference type="Gene3D" id="3.30.40.10">
    <property type="entry name" value="Zinc/RING finger domain, C3HC4 (zinc finger)"/>
    <property type="match status" value="1"/>
</dbReference>
<accession>A0A1S3VAM5</accession>
<proteinExistence type="predicted"/>
<keyword evidence="1" id="KW-0863">Zinc-finger</keyword>
<reference evidence="4" key="1">
    <citation type="journal article" date="2014" name="Nat. Commun.">
        <title>Genome sequence of mungbean and insights into evolution within Vigna species.</title>
        <authorList>
            <person name="Kang Y.J."/>
            <person name="Kim S.K."/>
            <person name="Kim M.Y."/>
            <person name="Lestari P."/>
            <person name="Kim K.H."/>
            <person name="Ha B.K."/>
            <person name="Jun T.H."/>
            <person name="Hwang W.J."/>
            <person name="Lee T."/>
            <person name="Lee J."/>
            <person name="Shim S."/>
            <person name="Yoon M.Y."/>
            <person name="Jang Y.E."/>
            <person name="Han K.S."/>
            <person name="Taeprayoon P."/>
            <person name="Yoon N."/>
            <person name="Somta P."/>
            <person name="Tanya P."/>
            <person name="Kim K.S."/>
            <person name="Gwag J.G."/>
            <person name="Moon J.K."/>
            <person name="Lee Y.H."/>
            <person name="Park B.S."/>
            <person name="Bombarely A."/>
            <person name="Doyle J.J."/>
            <person name="Jackson S.A."/>
            <person name="Schafleitner R."/>
            <person name="Srinives P."/>
            <person name="Varshney R.K."/>
            <person name="Lee S.H."/>
        </authorList>
    </citation>
    <scope>NUCLEOTIDE SEQUENCE [LARGE SCALE GENOMIC DNA]</scope>
    <source>
        <strain evidence="4">cv. VC1973A</strain>
    </source>
</reference>
<sequence>MGFTVCCAELYFPTPFISLSEILGLLRNLVFFYFFNIFGFSHFLRIQHSAVTSVTTSTVTSATTSDAALARTHEVSPPIIRELLPVVLFGETGENACMCVFCLSEFSKEEEIRCMQNCKHIFHRTCVDRWINSSHKTCPLCRVPFVLNPVSESLSF</sequence>
<dbReference type="PANTHER" id="PTHR45676:SF159">
    <property type="entry name" value="RING-H2 FINGER PROTEIN ATL51"/>
    <property type="match status" value="1"/>
</dbReference>
<name>A0A1S3VAM5_VIGRR</name>
<evidence type="ECO:0000313" key="5">
    <source>
        <dbReference type="RefSeq" id="XP_014515403.1"/>
    </source>
</evidence>
<dbReference type="OrthoDB" id="8062037at2759"/>
<feature type="transmembrane region" description="Helical" evidence="2">
    <location>
        <begin position="25"/>
        <end position="44"/>
    </location>
</feature>
<keyword evidence="2" id="KW-1133">Transmembrane helix</keyword>
<dbReference type="SMART" id="SM00184">
    <property type="entry name" value="RING"/>
    <property type="match status" value="1"/>
</dbReference>
<dbReference type="Pfam" id="PF13639">
    <property type="entry name" value="zf-RING_2"/>
    <property type="match status" value="1"/>
</dbReference>
<dbReference type="GO" id="GO:0016567">
    <property type="term" value="P:protein ubiquitination"/>
    <property type="evidence" value="ECO:0007669"/>
    <property type="project" value="TreeGrafter"/>
</dbReference>
<dbReference type="GeneID" id="106773204"/>
<keyword evidence="1" id="KW-0862">Zinc</keyword>
<dbReference type="InterPro" id="IPR013083">
    <property type="entry name" value="Znf_RING/FYVE/PHD"/>
</dbReference>
<evidence type="ECO:0000256" key="2">
    <source>
        <dbReference type="SAM" id="Phobius"/>
    </source>
</evidence>
<evidence type="ECO:0000313" key="4">
    <source>
        <dbReference type="Proteomes" id="UP000087766"/>
    </source>
</evidence>
<keyword evidence="1" id="KW-0479">Metal-binding</keyword>
<reference evidence="5" key="2">
    <citation type="submission" date="2025-08" db="UniProtKB">
        <authorList>
            <consortium name="RefSeq"/>
        </authorList>
    </citation>
    <scope>IDENTIFICATION</scope>
    <source>
        <tissue evidence="5">Leaf</tissue>
    </source>
</reference>
<organism evidence="4 5">
    <name type="scientific">Vigna radiata var. radiata</name>
    <name type="common">Mung bean</name>
    <name type="synonym">Phaseolus aureus</name>
    <dbReference type="NCBI Taxonomy" id="3916"/>
    <lineage>
        <taxon>Eukaryota</taxon>
        <taxon>Viridiplantae</taxon>
        <taxon>Streptophyta</taxon>
        <taxon>Embryophyta</taxon>
        <taxon>Tracheophyta</taxon>
        <taxon>Spermatophyta</taxon>
        <taxon>Magnoliopsida</taxon>
        <taxon>eudicotyledons</taxon>
        <taxon>Gunneridae</taxon>
        <taxon>Pentapetalae</taxon>
        <taxon>rosids</taxon>
        <taxon>fabids</taxon>
        <taxon>Fabales</taxon>
        <taxon>Fabaceae</taxon>
        <taxon>Papilionoideae</taxon>
        <taxon>50 kb inversion clade</taxon>
        <taxon>NPAAA clade</taxon>
        <taxon>indigoferoid/millettioid clade</taxon>
        <taxon>Phaseoleae</taxon>
        <taxon>Vigna</taxon>
    </lineage>
</organism>
<dbReference type="KEGG" id="vra:106773204"/>
<dbReference type="GO" id="GO:0008270">
    <property type="term" value="F:zinc ion binding"/>
    <property type="evidence" value="ECO:0007669"/>
    <property type="project" value="UniProtKB-KW"/>
</dbReference>
<keyword evidence="2" id="KW-0472">Membrane</keyword>
<protein>
    <submittedName>
        <fullName evidence="5">RING-H2 finger protein ATL2</fullName>
    </submittedName>
</protein>
<gene>
    <name evidence="5" type="primary">LOC106773204</name>
</gene>
<keyword evidence="4" id="KW-1185">Reference proteome</keyword>
<dbReference type="InterPro" id="IPR001841">
    <property type="entry name" value="Znf_RING"/>
</dbReference>
<evidence type="ECO:0000256" key="1">
    <source>
        <dbReference type="PROSITE-ProRule" id="PRU00175"/>
    </source>
</evidence>